<organism evidence="2 3">
    <name type="scientific">Brassica cretica</name>
    <name type="common">Mustard</name>
    <dbReference type="NCBI Taxonomy" id="69181"/>
    <lineage>
        <taxon>Eukaryota</taxon>
        <taxon>Viridiplantae</taxon>
        <taxon>Streptophyta</taxon>
        <taxon>Embryophyta</taxon>
        <taxon>Tracheophyta</taxon>
        <taxon>Spermatophyta</taxon>
        <taxon>Magnoliopsida</taxon>
        <taxon>eudicotyledons</taxon>
        <taxon>Gunneridae</taxon>
        <taxon>Pentapetalae</taxon>
        <taxon>rosids</taxon>
        <taxon>malvids</taxon>
        <taxon>Brassicales</taxon>
        <taxon>Brassicaceae</taxon>
        <taxon>Brassiceae</taxon>
        <taxon>Brassica</taxon>
    </lineage>
</organism>
<feature type="compositionally biased region" description="Acidic residues" evidence="1">
    <location>
        <begin position="86"/>
        <end position="100"/>
    </location>
</feature>
<dbReference type="AlphaFoldDB" id="A0A8S9RUK0"/>
<evidence type="ECO:0000256" key="1">
    <source>
        <dbReference type="SAM" id="MobiDB-lite"/>
    </source>
</evidence>
<dbReference type="EMBL" id="QGKX02000088">
    <property type="protein sequence ID" value="KAF3585015.1"/>
    <property type="molecule type" value="Genomic_DNA"/>
</dbReference>
<dbReference type="Proteomes" id="UP000712600">
    <property type="component" value="Unassembled WGS sequence"/>
</dbReference>
<reference evidence="2" key="1">
    <citation type="submission" date="2019-12" db="EMBL/GenBank/DDBJ databases">
        <title>Genome sequencing and annotation of Brassica cretica.</title>
        <authorList>
            <person name="Studholme D.J."/>
            <person name="Sarris P."/>
        </authorList>
    </citation>
    <scope>NUCLEOTIDE SEQUENCE</scope>
    <source>
        <strain evidence="2">PFS-109/04</strain>
        <tissue evidence="2">Leaf</tissue>
    </source>
</reference>
<protein>
    <submittedName>
        <fullName evidence="2">Uncharacterized protein</fullName>
    </submittedName>
</protein>
<evidence type="ECO:0000313" key="3">
    <source>
        <dbReference type="Proteomes" id="UP000712600"/>
    </source>
</evidence>
<name>A0A8S9RUK0_BRACR</name>
<gene>
    <name evidence="2" type="ORF">F2Q69_00029194</name>
</gene>
<evidence type="ECO:0000313" key="2">
    <source>
        <dbReference type="EMBL" id="KAF3585015.1"/>
    </source>
</evidence>
<sequence>MSANFDVELDSMYSNLNEKFEGFNAHVEKLDSQVVHNTRLVRREEGFFRGRTDTNQRHLVNVITLRSGRQLNPHPRKEMEKLDRAEELEEVQSDPDEKEAESEIDKIDNSLNVSIDTPSIRILNSLSLLNQLYQGYIDPRLPSLHPN</sequence>
<accession>A0A8S9RUK0</accession>
<proteinExistence type="predicted"/>
<comment type="caution">
    <text evidence="2">The sequence shown here is derived from an EMBL/GenBank/DDBJ whole genome shotgun (WGS) entry which is preliminary data.</text>
</comment>
<feature type="region of interest" description="Disordered" evidence="1">
    <location>
        <begin position="70"/>
        <end position="105"/>
    </location>
</feature>
<feature type="compositionally biased region" description="Basic and acidic residues" evidence="1">
    <location>
        <begin position="75"/>
        <end position="85"/>
    </location>
</feature>